<gene>
    <name evidence="1" type="ORF">B0H16DRAFT_1693672</name>
</gene>
<organism evidence="1 2">
    <name type="scientific">Mycena metata</name>
    <dbReference type="NCBI Taxonomy" id="1033252"/>
    <lineage>
        <taxon>Eukaryota</taxon>
        <taxon>Fungi</taxon>
        <taxon>Dikarya</taxon>
        <taxon>Basidiomycota</taxon>
        <taxon>Agaricomycotina</taxon>
        <taxon>Agaricomycetes</taxon>
        <taxon>Agaricomycetidae</taxon>
        <taxon>Agaricales</taxon>
        <taxon>Marasmiineae</taxon>
        <taxon>Mycenaceae</taxon>
        <taxon>Mycena</taxon>
    </lineage>
</organism>
<accession>A0AAD7N3G7</accession>
<sequence>MSKELHIALYSEPETEGSFHWALVVGDIAKKVVLYQIRMDESWKLAHRTDGVQLRSSRLFKSSVRLGPLLRSVEETKTLIEAESPTQDGTEVLWIYSSSGRGWSCSQWVLRVLEHLVEQGYIEGGRIGIDPSRDWKGNFWINVIGKGKEAAGMESRSTTL</sequence>
<dbReference type="Proteomes" id="UP001215598">
    <property type="component" value="Unassembled WGS sequence"/>
</dbReference>
<comment type="caution">
    <text evidence="1">The sequence shown here is derived from an EMBL/GenBank/DDBJ whole genome shotgun (WGS) entry which is preliminary data.</text>
</comment>
<name>A0AAD7N3G7_9AGAR</name>
<proteinExistence type="predicted"/>
<reference evidence="1" key="1">
    <citation type="submission" date="2023-03" db="EMBL/GenBank/DDBJ databases">
        <title>Massive genome expansion in bonnet fungi (Mycena s.s.) driven by repeated elements and novel gene families across ecological guilds.</title>
        <authorList>
            <consortium name="Lawrence Berkeley National Laboratory"/>
            <person name="Harder C.B."/>
            <person name="Miyauchi S."/>
            <person name="Viragh M."/>
            <person name="Kuo A."/>
            <person name="Thoen E."/>
            <person name="Andreopoulos B."/>
            <person name="Lu D."/>
            <person name="Skrede I."/>
            <person name="Drula E."/>
            <person name="Henrissat B."/>
            <person name="Morin E."/>
            <person name="Kohler A."/>
            <person name="Barry K."/>
            <person name="LaButti K."/>
            <person name="Morin E."/>
            <person name="Salamov A."/>
            <person name="Lipzen A."/>
            <person name="Mereny Z."/>
            <person name="Hegedus B."/>
            <person name="Baldrian P."/>
            <person name="Stursova M."/>
            <person name="Weitz H."/>
            <person name="Taylor A."/>
            <person name="Grigoriev I.V."/>
            <person name="Nagy L.G."/>
            <person name="Martin F."/>
            <person name="Kauserud H."/>
        </authorList>
    </citation>
    <scope>NUCLEOTIDE SEQUENCE</scope>
    <source>
        <strain evidence="1">CBHHK182m</strain>
    </source>
</reference>
<dbReference type="AlphaFoldDB" id="A0AAD7N3G7"/>
<evidence type="ECO:0000313" key="1">
    <source>
        <dbReference type="EMBL" id="KAJ7742834.1"/>
    </source>
</evidence>
<evidence type="ECO:0000313" key="2">
    <source>
        <dbReference type="Proteomes" id="UP001215598"/>
    </source>
</evidence>
<protein>
    <submittedName>
        <fullName evidence="1">Uncharacterized protein</fullName>
    </submittedName>
</protein>
<keyword evidence="2" id="KW-1185">Reference proteome</keyword>
<dbReference type="EMBL" id="JARKIB010000093">
    <property type="protein sequence ID" value="KAJ7742834.1"/>
    <property type="molecule type" value="Genomic_DNA"/>
</dbReference>